<accession>A0A0W0G757</accession>
<dbReference type="InterPro" id="IPR021714">
    <property type="entry name" value="URB1_N"/>
</dbReference>
<dbReference type="Pfam" id="PF26140">
    <property type="entry name" value="HEAT_URB1"/>
    <property type="match status" value="1"/>
</dbReference>
<dbReference type="Pfam" id="PF11707">
    <property type="entry name" value="Npa1"/>
    <property type="match status" value="2"/>
</dbReference>
<protein>
    <recommendedName>
        <fullName evidence="6">Nucleolar pre-ribosomal-associated protein 1</fullName>
    </recommendedName>
</protein>
<dbReference type="EMBL" id="LATX01000938">
    <property type="protein sequence ID" value="KTB44384.1"/>
    <property type="molecule type" value="Genomic_DNA"/>
</dbReference>
<gene>
    <name evidence="4" type="ORF">WG66_3040</name>
</gene>
<dbReference type="PANTHER" id="PTHR13500">
    <property type="entry name" value="NUCLEOLAR PRERIBOSOMAL-ASSOCIATED PROTEIN 1"/>
    <property type="match status" value="1"/>
</dbReference>
<dbReference type="GO" id="GO:0005730">
    <property type="term" value="C:nucleolus"/>
    <property type="evidence" value="ECO:0007669"/>
    <property type="project" value="TreeGrafter"/>
</dbReference>
<evidence type="ECO:0000259" key="2">
    <source>
        <dbReference type="Pfam" id="PF16201"/>
    </source>
</evidence>
<name>A0A0W0G757_MONRR</name>
<feature type="domain" description="URB1 C-terminal" evidence="2">
    <location>
        <begin position="1658"/>
        <end position="1859"/>
    </location>
</feature>
<evidence type="ECO:0000313" key="5">
    <source>
        <dbReference type="Proteomes" id="UP000054988"/>
    </source>
</evidence>
<evidence type="ECO:0000259" key="3">
    <source>
        <dbReference type="Pfam" id="PF26140"/>
    </source>
</evidence>
<dbReference type="GO" id="GO:0000463">
    <property type="term" value="P:maturation of LSU-rRNA from tricistronic rRNA transcript (SSU-rRNA, 5.8S rRNA, LSU-rRNA)"/>
    <property type="evidence" value="ECO:0007669"/>
    <property type="project" value="TreeGrafter"/>
</dbReference>
<proteinExistence type="predicted"/>
<dbReference type="Proteomes" id="UP000054988">
    <property type="component" value="Unassembled WGS sequence"/>
</dbReference>
<comment type="caution">
    <text evidence="4">The sequence shown here is derived from an EMBL/GenBank/DDBJ whole genome shotgun (WGS) entry which is preliminary data.</text>
</comment>
<evidence type="ECO:0000259" key="1">
    <source>
        <dbReference type="Pfam" id="PF11707"/>
    </source>
</evidence>
<dbReference type="InterPro" id="IPR039844">
    <property type="entry name" value="URB1"/>
</dbReference>
<dbReference type="PANTHER" id="PTHR13500:SF0">
    <property type="entry name" value="NUCLEOLAR PRE-RIBOSOMAL-ASSOCIATED PROTEIN 1"/>
    <property type="match status" value="1"/>
</dbReference>
<dbReference type="GO" id="GO:0000466">
    <property type="term" value="P:maturation of 5.8S rRNA from tricistronic rRNA transcript (SSU-rRNA, 5.8S rRNA, LSU-rRNA)"/>
    <property type="evidence" value="ECO:0007669"/>
    <property type="project" value="TreeGrafter"/>
</dbReference>
<sequence length="2077" mass="233572">MAREPARKRIRVDTATPAKFTNVDDLQQALTSYQNAESISKVLSTLRNQLTIKSSEGFVSPSDSRLLFSQQWIGRAPGATDLFSIWQNIENRQNSNLHSHSHGLLTLLLAVISCLLNLFSSHYTHHSYGLPIIKTLLSPQYSRRINTYLGGSHNDLTLSTLRVLNSMSNFASGKERRQVLDMLGWDSKTYHRLLNMRRKGKNEQVDPLERPGLILDPYIVVRKVLSLCWEGVWCDAKVPKKVKVGLFGEVTMGHLLKLYDRGSDEASAKNEPQITADLVHHFLLALCTRPGQGVCFRDRGWYPPIETESQENPPRNDGVGGRSKVYNKILSNVLKNLKANDDLRQQELSLRIMTVCPELVAGHWSSINLTLEPRLSSRWIANIALFGRIVTLPIPEDTFLLTSGHYNPTPPPLGTILDNVFPSFVNTKAYFSRGLQSLGTNDSSSSAITAKIGLVQLCTAQAVCKCLVKYGQVRDAMSRVADALEEESADHPFAVDEDLNRGQWRKRLLDLDREVRRKVPDFQVVISFVGRVEALERSMFDDNQSSVAGKEAKVALLSEVAHRLLWLYQRCLPEVSGEARFDVGKLLTSVDTSLASTAAKNEGAAGPHNLEAVKHIHVLRLLTESEQFRSSWIGKADSSKHSNLYILLNAIALSRANRTTNAYATPATVSVLTGLLNRVLGSSILFQHSQCSPHIGVNDSEISLWLSCLPRSLRSTSTCPDGAALTDEIESVVAFLDDCIHRYMKTPYRYMDDMQALVKETQRITTDVGESTQVDQGPLPSPLLMTFVEQLAIKVKQSLLTPSDTLSLVSYCRRLIFSLSTITESGFSLKFLRAIAEKVDSALQNGYPNYPLMSKAVRKQIRLIYESLRWDHGRVSLEKSSPVEEVREFLDDVQRIPIPSDKSAQMVSAYELVDWTRLVEHPLQVEDIRCVAKAILDRYPPALDEVSWSLDIRKGLLWQGMNLEQNISCGTYVPSFELLLLHSTGEELSDSNCREALVISSFTDTPSTNALIRAIRTMSHILVGLHDTSINVLLLLRKILEDMPSRLPPDGCLLVKQYVFGENAELREIFLCNSSDVSPSVYQVLADIVSVGLCNGDENAQKLAYNIASHWTNALNSLSVTQRALTYACTWIQCVSVEDMFNLLESLLLGSEPSTVILSSILNGLKRSKEMPGFEYQLSQHIQSLLKLEQILPGYDILEDFIELSLGARLPLLYRGYLAEGDEERTFKSLTDRAELQWKRRLLPPPLEVDMYAYLNRTSWSQSAVNIICHSICSHSPSHYASEIRRWLGTDIQCALRDFATVAHAYLDCCQCYNATQGMSDEEIQLWSRHFARLVKGACQMELASDTRAACSRCLAVLLSSGRDTFQDLFFKELQNVPLSTLSLELLRIEGLSHPQRDALVDHALQWVVRALSDNDNDDEIDPIHLRMIEELVQVLNTVHTVKAHLVEPILTVVVQTRPLNSNSLKLVSALLRKVQIKPLIVNRNLQGIVQSADFHRACGGSLRGPFIDVVSELFHMHPSNTCQPSHLESLVAIYRGTLELADRKLLEIFQLFEREKRISVAALLSKWSSSGGVNTNAATSSLDALRSLDSIMMFQTYSRYPQWRRYNPDDTQSGPEQGKEGTLYDPIFVILLVGHVFSESPPKSAVEWVEVFRTNVIGLMIRALSARDEKLRDIVKLQIALIWKCLETADMLEKPHVVHILSLLRDALASLSTSASTPTPRLPSYTTLLLAHALRGVFYPSNFTYPLTARFLLQRPHLDVTDVPMLYGMLYSSTDDNGQWKKDRAWILRFLADGMQGRDDWRVFRRRHTWYLVASLFGSEQKGKDRVMRRGVLELLANLTCIPHATTSLLLKSSLLSWIEIQVLGDNSIQKTLNRSEHVAWIKILENIIVVADEQKMEAVTQGDSIAASLHAEAEEGFAILHLCARVVLRLGFLEAELQSRSEIPRTNLHSVLVKSVQILQQVERSMDQHIPGDFEHFTADNIRPRAPHTAAQLFDVEDTMSVSYRTRFVRWAECVEDLWRACMIVGSAKVDETMSAWDALTPRLLVCRSFIGSRKGGVCEWARTEVVRNMTMYQL</sequence>
<feature type="domain" description="URB1 N-terminal" evidence="1">
    <location>
        <begin position="213"/>
        <end position="382"/>
    </location>
</feature>
<reference evidence="4 5" key="1">
    <citation type="submission" date="2015-12" db="EMBL/GenBank/DDBJ databases">
        <title>Draft genome sequence of Moniliophthora roreri, the causal agent of frosty pod rot of cacao.</title>
        <authorList>
            <person name="Aime M.C."/>
            <person name="Diaz-Valderrama J.R."/>
            <person name="Kijpornyongpan T."/>
            <person name="Phillips-Mora W."/>
        </authorList>
    </citation>
    <scope>NUCLEOTIDE SEQUENCE [LARGE SCALE GENOMIC DNA]</scope>
    <source>
        <strain evidence="4 5">MCA 2952</strain>
    </source>
</reference>
<dbReference type="Pfam" id="PF16201">
    <property type="entry name" value="NopRA1"/>
    <property type="match status" value="1"/>
</dbReference>
<dbReference type="InterPro" id="IPR032436">
    <property type="entry name" value="URB1_C"/>
</dbReference>
<evidence type="ECO:0008006" key="6">
    <source>
        <dbReference type="Google" id="ProtNLM"/>
    </source>
</evidence>
<feature type="domain" description="URB1 central HEAT repeat" evidence="3">
    <location>
        <begin position="674"/>
        <end position="846"/>
    </location>
</feature>
<feature type="domain" description="URB1 N-terminal" evidence="1">
    <location>
        <begin position="80"/>
        <end position="211"/>
    </location>
</feature>
<dbReference type="eggNOG" id="KOG1791">
    <property type="taxonomic scope" value="Eukaryota"/>
</dbReference>
<evidence type="ECO:0000313" key="4">
    <source>
        <dbReference type="EMBL" id="KTB44384.1"/>
    </source>
</evidence>
<dbReference type="InterPro" id="IPR059018">
    <property type="entry name" value="HEAT_URB1"/>
</dbReference>
<organism evidence="4 5">
    <name type="scientific">Moniliophthora roreri</name>
    <name type="common">Frosty pod rot fungus</name>
    <name type="synonym">Monilia roreri</name>
    <dbReference type="NCBI Taxonomy" id="221103"/>
    <lineage>
        <taxon>Eukaryota</taxon>
        <taxon>Fungi</taxon>
        <taxon>Dikarya</taxon>
        <taxon>Basidiomycota</taxon>
        <taxon>Agaricomycotina</taxon>
        <taxon>Agaricomycetes</taxon>
        <taxon>Agaricomycetidae</taxon>
        <taxon>Agaricales</taxon>
        <taxon>Marasmiineae</taxon>
        <taxon>Marasmiaceae</taxon>
        <taxon>Moniliophthora</taxon>
    </lineage>
</organism>